<comment type="caution">
    <text evidence="1">The sequence shown here is derived from an EMBL/GenBank/DDBJ whole genome shotgun (WGS) entry which is preliminary data.</text>
</comment>
<dbReference type="RefSeq" id="WP_113032787.1">
    <property type="nucleotide sequence ID" value="NZ_QMFB01000012.1"/>
</dbReference>
<proteinExistence type="predicted"/>
<name>A0A329MND8_9BACL</name>
<dbReference type="OrthoDB" id="9793135at2"/>
<sequence length="738" mass="81129">MIKRVLVLLLLAAMLGGAVYVVGFGDPFGANPAVKQADTAAPPVNPAAIQRIEYNPDSYNRVAEDGKLELLVNDAGHIRVRDKQGDFVWQSDPDTSLEPDLKGLWKSNADSPFLLDYVDASKQSTGLTFTTSNLNDAKTKTTVERTEGGAELTFDLQTVGIRFKTIVKLRNGYLEVSIPSDSIVESGGKEIVAIWPFPFFGAVQKQAVQKDGYMLVPLEMGALIPMKEEHQLLNRVSAKIFGSDRAIPGQPGTYTIFPAFGMKKDDHSFLAVIEQGEYTSTVQATPSGLYTSFHWIAPQFEYRNPFFRQTSKLGAGYKTVEKTRSTEDRRIRYYFQSGDKADYAGMAADYRNYLMETQGMTKIAADGKGLPLYLTLYGGAQEKGLFSPSFVPATTFDQAGTILKGLHEAGVGPINVLYNGWAKGGDRNVMPDVPPAERDLGGDKALASFVREAKAKGDRVYLQADYTSSRLNDSFVPSRDSLKDINGKVLSGKANGETQYVNPASVALRLFEENVGKYESLGIDGMYFEGFGSVYSNFRPSDPSTRAESAANYQKLLKLAKERLGSTGAAEGNSYIIGGLDFIQHLPIGPGYDLVATKAVPFLPIAIHGLVDYSGEWGNLRESGKEQLLRSIEFGAVPHYLLTYEDPAELRKTPGNFIYSSRYEEWEDTLAAEYKQWNETLGFVRSAFITGHRELAAGVRETRYDNGVSVVVNYNDTVYTVGGVTVEPFDFAVIRKEG</sequence>
<evidence type="ECO:0000313" key="1">
    <source>
        <dbReference type="EMBL" id="RAV19427.1"/>
    </source>
</evidence>
<gene>
    <name evidence="1" type="ORF">DQG23_20750</name>
</gene>
<dbReference type="InterPro" id="IPR043751">
    <property type="entry name" value="DUF5696"/>
</dbReference>
<dbReference type="Pfam" id="PF18952">
    <property type="entry name" value="DUF5696"/>
    <property type="match status" value="1"/>
</dbReference>
<dbReference type="AlphaFoldDB" id="A0A329MND8"/>
<reference evidence="1 2" key="1">
    <citation type="journal article" date="2009" name="Int. J. Syst. Evol. Microbiol.">
        <title>Paenibacillus contaminans sp. nov., isolated from a contaminated laboratory plate.</title>
        <authorList>
            <person name="Chou J.H."/>
            <person name="Lee J.H."/>
            <person name="Lin M.C."/>
            <person name="Chang P.S."/>
            <person name="Arun A.B."/>
            <person name="Young C.C."/>
            <person name="Chen W.M."/>
        </authorList>
    </citation>
    <scope>NUCLEOTIDE SEQUENCE [LARGE SCALE GENOMIC DNA]</scope>
    <source>
        <strain evidence="1 2">CKOBP-6</strain>
    </source>
</reference>
<dbReference type="EMBL" id="QMFB01000012">
    <property type="protein sequence ID" value="RAV19427.1"/>
    <property type="molecule type" value="Genomic_DNA"/>
</dbReference>
<organism evidence="1 2">
    <name type="scientific">Paenibacillus contaminans</name>
    <dbReference type="NCBI Taxonomy" id="450362"/>
    <lineage>
        <taxon>Bacteria</taxon>
        <taxon>Bacillati</taxon>
        <taxon>Bacillota</taxon>
        <taxon>Bacilli</taxon>
        <taxon>Bacillales</taxon>
        <taxon>Paenibacillaceae</taxon>
        <taxon>Paenibacillus</taxon>
    </lineage>
</organism>
<accession>A0A329MND8</accession>
<protein>
    <submittedName>
        <fullName evidence="1">Uncharacterized protein</fullName>
    </submittedName>
</protein>
<evidence type="ECO:0000313" key="2">
    <source>
        <dbReference type="Proteomes" id="UP000250369"/>
    </source>
</evidence>
<dbReference type="Proteomes" id="UP000250369">
    <property type="component" value="Unassembled WGS sequence"/>
</dbReference>
<keyword evidence="2" id="KW-1185">Reference proteome</keyword>